<dbReference type="Proteomes" id="UP000182034">
    <property type="component" value="Unassembled WGS sequence"/>
</dbReference>
<dbReference type="EMBL" id="FPKW01000009">
    <property type="protein sequence ID" value="SFZ95308.1"/>
    <property type="molecule type" value="Genomic_DNA"/>
</dbReference>
<organism evidence="1 2">
    <name type="scientific">Chryseobacterium limigenitum</name>
    <dbReference type="NCBI Taxonomy" id="1612149"/>
    <lineage>
        <taxon>Bacteria</taxon>
        <taxon>Pseudomonadati</taxon>
        <taxon>Bacteroidota</taxon>
        <taxon>Flavobacteriia</taxon>
        <taxon>Flavobacteriales</taxon>
        <taxon>Weeksellaceae</taxon>
        <taxon>Chryseobacterium group</taxon>
        <taxon>Chryseobacterium</taxon>
    </lineage>
</organism>
<name>A0A1K2IS74_9FLAO</name>
<accession>A0A1K2IS74</accession>
<proteinExistence type="predicted"/>
<sequence>MKTKKLQLRKEKVSNLTSLSNQEMANVNGGTHPTTLLLLTILLIGDSSK</sequence>
<protein>
    <submittedName>
        <fullName evidence="1">Uncharacterized protein</fullName>
    </submittedName>
</protein>
<gene>
    <name evidence="1" type="ORF">SAMN05216324_10957</name>
</gene>
<dbReference type="AlphaFoldDB" id="A0A1K2IS74"/>
<evidence type="ECO:0000313" key="2">
    <source>
        <dbReference type="Proteomes" id="UP000182034"/>
    </source>
</evidence>
<keyword evidence="2" id="KW-1185">Reference proteome</keyword>
<dbReference type="RefSeq" id="WP_170857317.1">
    <property type="nucleotide sequence ID" value="NZ_FPKW01000009.1"/>
</dbReference>
<reference evidence="2" key="1">
    <citation type="submission" date="2016-10" db="EMBL/GenBank/DDBJ databases">
        <authorList>
            <person name="Varghese N."/>
            <person name="Submissions S."/>
        </authorList>
    </citation>
    <scope>NUCLEOTIDE SEQUENCE [LARGE SCALE GENOMIC DNA]</scope>
    <source>
        <strain evidence="2">SUR2</strain>
    </source>
</reference>
<dbReference type="STRING" id="1612149.SAMN05216324_10957"/>
<evidence type="ECO:0000313" key="1">
    <source>
        <dbReference type="EMBL" id="SFZ95308.1"/>
    </source>
</evidence>